<feature type="domain" description="Trimeric autotransporter adhesin YadA-like head" evidence="3">
    <location>
        <begin position="165"/>
        <end position="187"/>
    </location>
</feature>
<evidence type="ECO:0000256" key="2">
    <source>
        <dbReference type="ARBA" id="ARBA00022927"/>
    </source>
</evidence>
<organism evidence="6 7">
    <name type="scientific">Collimonas rhizosphaerae</name>
    <dbReference type="NCBI Taxonomy" id="3126357"/>
    <lineage>
        <taxon>Bacteria</taxon>
        <taxon>Pseudomonadati</taxon>
        <taxon>Pseudomonadota</taxon>
        <taxon>Betaproteobacteria</taxon>
        <taxon>Burkholderiales</taxon>
        <taxon>Oxalobacteraceae</taxon>
        <taxon>Collimonas</taxon>
    </lineage>
</organism>
<feature type="domain" description="ESPR" evidence="5">
    <location>
        <begin position="1"/>
        <end position="50"/>
    </location>
</feature>
<feature type="domain" description="Trimeric autotransporter adhesin YadA-like head" evidence="3">
    <location>
        <begin position="1829"/>
        <end position="1854"/>
    </location>
</feature>
<protein>
    <submittedName>
        <fullName evidence="6">ESPR-type extended signal peptide-containing protein</fullName>
    </submittedName>
</protein>
<dbReference type="InterPro" id="IPR045584">
    <property type="entry name" value="Pilin-like"/>
</dbReference>
<feature type="domain" description="Trimeric autotransporter adhesin YadA-like stalk" evidence="4">
    <location>
        <begin position="1030"/>
        <end position="1072"/>
    </location>
</feature>
<feature type="domain" description="Trimeric autotransporter adhesin YadA-like head" evidence="3">
    <location>
        <begin position="2056"/>
        <end position="2081"/>
    </location>
</feature>
<name>A0ABU9Q1W0_9BURK</name>
<accession>A0ABU9Q1W0</accession>
<dbReference type="CDD" id="cd12820">
    <property type="entry name" value="LbR_YadA-like"/>
    <property type="match status" value="1"/>
</dbReference>
<feature type="domain" description="Trimeric autotransporter adhesin YadA-like stalk" evidence="4">
    <location>
        <begin position="2310"/>
        <end position="2343"/>
    </location>
</feature>
<feature type="domain" description="Trimeric autotransporter adhesin YadA-like head" evidence="3">
    <location>
        <begin position="1683"/>
        <end position="1708"/>
    </location>
</feature>
<feature type="domain" description="Trimeric autotransporter adhesin YadA-like stalk" evidence="4">
    <location>
        <begin position="1153"/>
        <end position="1180"/>
    </location>
</feature>
<feature type="domain" description="Trimeric autotransporter adhesin YadA-like head" evidence="3">
    <location>
        <begin position="1496"/>
        <end position="1521"/>
    </location>
</feature>
<feature type="domain" description="Trimeric autotransporter adhesin YadA-like head" evidence="3">
    <location>
        <begin position="394"/>
        <end position="418"/>
    </location>
</feature>
<feature type="domain" description="Trimeric autotransporter adhesin YadA-like head" evidence="3">
    <location>
        <begin position="426"/>
        <end position="448"/>
    </location>
</feature>
<dbReference type="Pfam" id="PF05662">
    <property type="entry name" value="YadA_stalk"/>
    <property type="match status" value="13"/>
</dbReference>
<dbReference type="Gene3D" id="2.60.40.4050">
    <property type="match status" value="1"/>
</dbReference>
<dbReference type="Gene3D" id="2.150.10.10">
    <property type="entry name" value="Serralysin-like metalloprotease, C-terminal"/>
    <property type="match status" value="15"/>
</dbReference>
<feature type="domain" description="Trimeric autotransporter adhesin YadA-like head" evidence="3">
    <location>
        <begin position="270"/>
        <end position="294"/>
    </location>
</feature>
<feature type="domain" description="Trimeric autotransporter adhesin YadA-like head" evidence="3">
    <location>
        <begin position="227"/>
        <end position="245"/>
    </location>
</feature>
<dbReference type="SUPFAM" id="SSF101967">
    <property type="entry name" value="Adhesin YadA, collagen-binding domain"/>
    <property type="match status" value="12"/>
</dbReference>
<keyword evidence="1" id="KW-0813">Transport</keyword>
<dbReference type="InterPro" id="IPR024973">
    <property type="entry name" value="ESPR"/>
</dbReference>
<feature type="domain" description="Trimeric autotransporter adhesin YadA-like head" evidence="3">
    <location>
        <begin position="2194"/>
        <end position="2220"/>
    </location>
</feature>
<dbReference type="SUPFAM" id="SSF54523">
    <property type="entry name" value="Pili subunits"/>
    <property type="match status" value="1"/>
</dbReference>
<feature type="domain" description="Trimeric autotransporter adhesin YadA-like head" evidence="3">
    <location>
        <begin position="950"/>
        <end position="973"/>
    </location>
</feature>
<feature type="domain" description="Trimeric autotransporter adhesin YadA-like stalk" evidence="4">
    <location>
        <begin position="1579"/>
        <end position="1606"/>
    </location>
</feature>
<keyword evidence="2" id="KW-0653">Protein transport</keyword>
<feature type="domain" description="Trimeric autotransporter adhesin YadA-like head" evidence="3">
    <location>
        <begin position="1355"/>
        <end position="1381"/>
    </location>
</feature>
<dbReference type="InterPro" id="IPR008640">
    <property type="entry name" value="Adhesin_Head_dom"/>
</dbReference>
<feature type="domain" description="Trimeric autotransporter adhesin YadA-like head" evidence="3">
    <location>
        <begin position="1624"/>
        <end position="1650"/>
    </location>
</feature>
<evidence type="ECO:0000313" key="7">
    <source>
        <dbReference type="Proteomes" id="UP001495910"/>
    </source>
</evidence>
<feature type="domain" description="Trimeric autotransporter adhesin YadA-like stalk" evidence="4">
    <location>
        <begin position="609"/>
        <end position="649"/>
    </location>
</feature>
<dbReference type="EMBL" id="JBANDC010000020">
    <property type="protein sequence ID" value="MEM4990142.1"/>
    <property type="molecule type" value="Genomic_DNA"/>
</dbReference>
<feature type="domain" description="Trimeric autotransporter adhesin YadA-like stalk" evidence="4">
    <location>
        <begin position="1748"/>
        <end position="1790"/>
    </location>
</feature>
<feature type="domain" description="Trimeric autotransporter adhesin YadA-like head" evidence="3">
    <location>
        <begin position="922"/>
        <end position="947"/>
    </location>
</feature>
<feature type="domain" description="Trimeric autotransporter adhesin YadA-like head" evidence="3">
    <location>
        <begin position="818"/>
        <end position="844"/>
    </location>
</feature>
<keyword evidence="7" id="KW-1185">Reference proteome</keyword>
<feature type="domain" description="Trimeric autotransporter adhesin YadA-like stalk" evidence="4">
    <location>
        <begin position="1953"/>
        <end position="1996"/>
    </location>
</feature>
<feature type="domain" description="Trimeric autotransporter adhesin YadA-like stalk" evidence="4">
    <location>
        <begin position="2121"/>
        <end position="2161"/>
    </location>
</feature>
<evidence type="ECO:0000313" key="6">
    <source>
        <dbReference type="EMBL" id="MEM4990142.1"/>
    </source>
</evidence>
<feature type="domain" description="Trimeric autotransporter adhesin YadA-like stalk" evidence="4">
    <location>
        <begin position="486"/>
        <end position="528"/>
    </location>
</feature>
<dbReference type="RefSeq" id="WP_342831272.1">
    <property type="nucleotide sequence ID" value="NZ_JBANDC010000020.1"/>
</dbReference>
<evidence type="ECO:0000259" key="5">
    <source>
        <dbReference type="Pfam" id="PF13018"/>
    </source>
</evidence>
<dbReference type="InterPro" id="IPR008635">
    <property type="entry name" value="Coiled_stalk_dom"/>
</dbReference>
<dbReference type="InterPro" id="IPR011049">
    <property type="entry name" value="Serralysin-like_metalloprot_C"/>
</dbReference>
<sequence>MNKIHSKVWSPARNQFVVASEIAACPRGGAPGQGGRRALLGSRSPAVFAALVASGWLGWASLAQAQAVDCSVAPYNVYNSTASCMGFQSAASGTGATALGSLAHANVLGALAVGYNSLSTGQNGIAMGFQAYTNSINAIYLGARSAAGTGATAGGAIGIGTDVTASGANALAMGSLSVSASTNSVAFANSSSVDANSVNSIAIGYVTKVVNSNNAVALGSGSLVSGGTHGTAVGWQAYASALNAVYLGARTAGTGASAESAVGIGTDVSASGIYSIGMGLGANASAANAIAIGRASKAQAASTIAFGDSSTVAAAAGTGSIAGGHNSQVTGGTGAIALGEGQVANGNGAVAIGDPNVSFGTGAVTMGANNIAAGNAAGTVAANGAVAIGNSNSAIGQGSIALGNASTAAAAGGIALGDTANAVLGNGVAIGANSKANNANDVALGAGSTTAAPHTGVTAQFGGTAAGIANAANGVVSVGAAGTERQIQNVAAGVISATSTDAINGSQLNSVVTGVNNLGTTTASTLGGGAAYDPATGNVTGFSQPINSVSATGAVTGPTARTTVAGALTALNTNVDNTANIAVKYDAVGGTKITLGATGGTGAGAPVTITNLAPAALNATSTDAVNGSQLFGTNQNVANITNGKAGPFVSDNSVTAVQPVSSGANASAGGFGATATGAASTVLGNRATDNGNANATVLGQGASIAAGITGSNVALGQGSTVTTAAVPTTGATIGGTAYTFAGGAPAGVVSVGSAGNDRQITNVAAGQLSGASTDAVNGSQLFATNQQVTANSTAITNINNGGGIKYFHANSTLADSNAVGTDSIAVGPVANAYGNSSIAQGLNAVAGVSGTPATANDIALGNAAKATGGNSIAQGTGATANSAGAIAIGQTATATGGKAVSIGVGNTASGDGAVAIGDPNSAIGTGAIAMGANNTSNGQGAVALGNSNTATGQGSVALGNASNAAAAGAVALGDTAVANNTNDVALGSHSTTAAPHTGTTAQFGGTAAGVEAAASTNGVVSVGAVGTERQIQNVAAGVISATSTDAINGSQLNSVVTGVNNLGTTTASTLGGGAVYDPATGNIAGFSQPINAVSATGAVTGPTAQTTVAGALTALNTNVDNTANIAVKYDAVGGTKITLGATGGAGAGAPVTITNLAPAALNATSTDAVNGSQLYALTSGKTGPFVSDNSVTAVQPVSSGANASAGGFGATATGAASTVLGNQATDNGNANATVLGQGASIAAGTTGSNVALGQGSTVTTAAVPTTGATIGGTAYTFAGGAPAGVVSVGSAGNERQVTNVAAGQLSGASTDAVNGSQLFATNQQVTANTTAITNINNGGGIKYFHANSTLADSAANGTDSVAIGPVSTAGTTNAVSIGNGATAGANAGDVALGAGSTTAVAVGTPSTTIAGTTYNFVGTTPTSTVSVGAAGAERTITNVAAGRISGSSTDAINGSQLFATNQAVDNLSSTVTANATHYYSVNDNGTHGGNYTNNGATGINALAAGVGAVASADNSTSLGLNTNVSILGGVALGSGAVSDRAIAPSSGSILVGTNVIPYNTTDRILRGAVSVGNATDFRQITNVADGTTDQDAVTLRQLKGAMSSFSVTPIKYFHANSAATDSAAIGAESVAVGPKTTVNGDNGIGMGNGAIVQQTAPGGTAIGQNATVNLADGVALGTNATSNGIQAMALGAGTQAAFAGSVALGAGSKTDAAVGTASAIIAGTTYNFAGTTPGSTVSVGATGAERTITNVAAGQLNANSTDAVNGSQLNATNLAIAANKSHYYSVNDGGTQGGNYDNNGATGVDALAAGVGSSASAASDVAIGNSAAASGGSSIAIGQGAQASGANSISIGTGNVVSGASSVAIGDPTIITGTGSFSVGNNNNIASNNTFVFGSNVTVPAGLDGSVVLGSGSAAAAANPTSSATVNGTTYGGFAGTTPTSTVSVGAVGAERQITNVAAGQVTASSTDAINGSQLYSVANGLGTAINNLTTVVNANQFPIASSEGKAFTGSIGAAGSNSLGMGTNAVATGQNSTAAGQGSVASQANTTALGQGAQATAANSTALGQGAVASTGNSVAIGSASATTAAVATAGTTIRGTSYSFAGGAPVGTVSVGSAGNERQIQNVAAGQLSATSTDAINGSQLYATNSAINNLSNVVASTQTKYYSVNSSGGGNVNNDGATGADAIASGKNTTASGANAVAMGAGASATANNSVAIGAGSTADRAGLGGAKESFSNTVVSSTQGAVSVGSAGNERQITNVAGGTQATDAVNVRQLQAVQAGGVHYDTNTDGSTNYSSVTMGNGGSGPVAIHNVEAGTAATDAVNVSQLNTGLQQANQYASGLAMQLQNNINDVAKKAYAGVAAAMSMESAPYVAGKITYSAGYGYYQNQNAIGVSLRRTADNGRWSLSGGVSGTTTGGVAARLAVSGVLN</sequence>
<evidence type="ECO:0000259" key="4">
    <source>
        <dbReference type="Pfam" id="PF05662"/>
    </source>
</evidence>
<dbReference type="Pfam" id="PF05658">
    <property type="entry name" value="YadA_head"/>
    <property type="match status" value="20"/>
</dbReference>
<feature type="domain" description="Trimeric autotransporter adhesin YadA-like head" evidence="3">
    <location>
        <begin position="894"/>
        <end position="917"/>
    </location>
</feature>
<dbReference type="Proteomes" id="UP001495910">
    <property type="component" value="Unassembled WGS sequence"/>
</dbReference>
<proteinExistence type="predicted"/>
<reference evidence="6 7" key="1">
    <citation type="submission" date="2024-02" db="EMBL/GenBank/DDBJ databases">
        <title>Draft genome sequence of Collimonas sp. strain H4R21, an effective mineral-weathering bacterial strain isolated from the beech rhizosphere.</title>
        <authorList>
            <person name="Morin E."/>
            <person name="Uroz S."/>
            <person name="Leveau J.H.J."/>
            <person name="Kumar R."/>
            <person name="Rey M.W."/>
            <person name="Pham J."/>
        </authorList>
    </citation>
    <scope>NUCLEOTIDE SEQUENCE [LARGE SCALE GENOMIC DNA]</scope>
    <source>
        <strain evidence="6 7">H4R21</strain>
    </source>
</reference>
<comment type="caution">
    <text evidence="6">The sequence shown here is derived from an EMBL/GenBank/DDBJ whole genome shotgun (WGS) entry which is preliminary data.</text>
</comment>
<feature type="domain" description="Trimeric autotransporter adhesin YadA-like head" evidence="3">
    <location>
        <begin position="91"/>
        <end position="117"/>
    </location>
</feature>
<feature type="domain" description="Trimeric autotransporter adhesin YadA-like head" evidence="3">
    <location>
        <begin position="866"/>
        <end position="890"/>
    </location>
</feature>
<feature type="domain" description="Trimeric autotransporter adhesin YadA-like stalk" evidence="4">
    <location>
        <begin position="759"/>
        <end position="801"/>
    </location>
</feature>
<dbReference type="Gene3D" id="6.10.250.2040">
    <property type="match status" value="2"/>
</dbReference>
<evidence type="ECO:0000259" key="3">
    <source>
        <dbReference type="Pfam" id="PF05658"/>
    </source>
</evidence>
<feature type="domain" description="Trimeric autotransporter adhesin YadA-like stalk" evidence="4">
    <location>
        <begin position="1296"/>
        <end position="1338"/>
    </location>
</feature>
<feature type="domain" description="Trimeric autotransporter adhesin YadA-like head" evidence="3">
    <location>
        <begin position="2028"/>
        <end position="2054"/>
    </location>
</feature>
<evidence type="ECO:0000256" key="1">
    <source>
        <dbReference type="ARBA" id="ARBA00022448"/>
    </source>
</evidence>
<feature type="domain" description="Trimeric autotransporter adhesin YadA-like head" evidence="3">
    <location>
        <begin position="1658"/>
        <end position="1680"/>
    </location>
</feature>
<feature type="domain" description="Trimeric autotransporter adhesin YadA-like stalk" evidence="4">
    <location>
        <begin position="1436"/>
        <end position="1474"/>
    </location>
</feature>
<gene>
    <name evidence="6" type="ORF">V8G57_22320</name>
</gene>
<feature type="domain" description="Trimeric autotransporter adhesin YadA-like stalk" evidence="4">
    <location>
        <begin position="2256"/>
        <end position="2294"/>
    </location>
</feature>
<dbReference type="Pfam" id="PF13018">
    <property type="entry name" value="ESPR"/>
    <property type="match status" value="1"/>
</dbReference>
<dbReference type="Gene3D" id="1.20.5.170">
    <property type="match status" value="3"/>
</dbReference>